<proteinExistence type="predicted"/>
<dbReference type="PANTHER" id="PTHR22847:SF637">
    <property type="entry name" value="WD REPEAT DOMAIN 5B"/>
    <property type="match status" value="1"/>
</dbReference>
<dbReference type="Pfam" id="PF00400">
    <property type="entry name" value="WD40"/>
    <property type="match status" value="7"/>
</dbReference>
<dbReference type="PANTHER" id="PTHR22847">
    <property type="entry name" value="WD40 REPEAT PROTEIN"/>
    <property type="match status" value="1"/>
</dbReference>
<evidence type="ECO:0000259" key="5">
    <source>
        <dbReference type="PROSITE" id="PS50208"/>
    </source>
</evidence>
<sequence length="759" mass="82097">MPAIPKDNPNLIPIPHSPLAMARTITRIFPLLLLCLALWLPATTQAAGRVALVIGNSGYQQLGELANPGRDAEAVARRLAGLGFTLFGADGKTSNGAVHDLTQGQFFRALRRFADRAQGKEMALVYYAGHGIQIGGESYLLPVDAPKDDVELLERRAVPLDRKVLRRLDNRAELTIAVFDACREIPEQLRAAVARSRGGLNRIERGLARVASQGTGRLIAYSAAAGQVAADGQGSNSPYTTVLLEQLDHNPRQSVEDLFAQAAYDFRQRHGGQQPELLNQGVRPNYYYLKPPLEPPKPAPAPPAAPDPSFELKFWDGVHPSEDPELYRAYLAAYPKGRFVRLAKRMIEKLESQSVASGGPPSATAGGERPKQPTLPRPAPATLIVRSNVSGDTVILDGLPVGPTGPDPHRLAPGEHTIRVEKEGYEPFETTIRLAAGGKETVRARLVRASLPDKPNYANWRALWKIKAHSEPICSSHCLAFSPDGGTLLSGSWDTTLKLWNVSKGKMLRTFKGHSSLVFSVAFAPDGRTALSGSFDRTLKLWNVASGEMLRTFKRHSDGVTSVAFAPDGRTALSGSVDKTLKRWKVASGQEIRTFKGHSHWVISVAFAPDGRTALSGSRDSTLKLWNVASGEILRTFTGHSDWVTSVAFSPDGRTVLSGSGDKTLKLWDVASGQAIRTFTGHFGSVLSVAFAPDGRAALSGSGDKIVRLWDVASGREIRNLSSHGKSHSNRVYSVAFSPDGRRAASGDRAGRIIVWGEE</sequence>
<dbReference type="InterPro" id="IPR011600">
    <property type="entry name" value="Pept_C14_caspase"/>
</dbReference>
<dbReference type="Pfam" id="PF08308">
    <property type="entry name" value="PEGA"/>
    <property type="match status" value="1"/>
</dbReference>
<evidence type="ECO:0000256" key="4">
    <source>
        <dbReference type="SAM" id="MobiDB-lite"/>
    </source>
</evidence>
<feature type="repeat" description="WD" evidence="3">
    <location>
        <begin position="637"/>
        <end position="678"/>
    </location>
</feature>
<dbReference type="InterPro" id="IPR029030">
    <property type="entry name" value="Caspase-like_dom_sf"/>
</dbReference>
<evidence type="ECO:0000256" key="1">
    <source>
        <dbReference type="ARBA" id="ARBA00022574"/>
    </source>
</evidence>
<dbReference type="GO" id="GO:0004197">
    <property type="term" value="F:cysteine-type endopeptidase activity"/>
    <property type="evidence" value="ECO:0007669"/>
    <property type="project" value="InterPro"/>
</dbReference>
<dbReference type="SMART" id="SM00320">
    <property type="entry name" value="WD40"/>
    <property type="match status" value="7"/>
</dbReference>
<feature type="repeat" description="WD" evidence="3">
    <location>
        <begin position="511"/>
        <end position="552"/>
    </location>
</feature>
<feature type="repeat" description="WD" evidence="3">
    <location>
        <begin position="553"/>
        <end position="594"/>
    </location>
</feature>
<accession>A0A450WEU8</accession>
<evidence type="ECO:0000313" key="8">
    <source>
        <dbReference type="EMBL" id="VFK15563.1"/>
    </source>
</evidence>
<feature type="region of interest" description="Disordered" evidence="4">
    <location>
        <begin position="352"/>
        <end position="378"/>
    </location>
</feature>
<dbReference type="InterPro" id="IPR001309">
    <property type="entry name" value="Pept_C14_p20"/>
</dbReference>
<evidence type="ECO:0000256" key="2">
    <source>
        <dbReference type="ARBA" id="ARBA00022737"/>
    </source>
</evidence>
<dbReference type="InterPro" id="IPR001680">
    <property type="entry name" value="WD40_rpt"/>
</dbReference>
<dbReference type="Gene3D" id="2.130.10.10">
    <property type="entry name" value="YVTN repeat-like/Quinoprotein amine dehydrogenase"/>
    <property type="match status" value="4"/>
</dbReference>
<dbReference type="Gene3D" id="3.40.50.1460">
    <property type="match status" value="1"/>
</dbReference>
<dbReference type="CDD" id="cd00200">
    <property type="entry name" value="WD40"/>
    <property type="match status" value="1"/>
</dbReference>
<dbReference type="SUPFAM" id="SSF50978">
    <property type="entry name" value="WD40 repeat-like"/>
    <property type="match status" value="1"/>
</dbReference>
<dbReference type="InterPro" id="IPR019775">
    <property type="entry name" value="WD40_repeat_CS"/>
</dbReference>
<reference evidence="8" key="1">
    <citation type="submission" date="2019-02" db="EMBL/GenBank/DDBJ databases">
        <authorList>
            <person name="Gruber-Vodicka R. H."/>
            <person name="Seah K. B. B."/>
        </authorList>
    </citation>
    <scope>NUCLEOTIDE SEQUENCE</scope>
    <source>
        <strain evidence="7">BECK_BZ163</strain>
        <strain evidence="8">BECK_BZ164</strain>
        <strain evidence="6">BECK_BZ165</strain>
    </source>
</reference>
<dbReference type="InterPro" id="IPR020472">
    <property type="entry name" value="WD40_PAC1"/>
</dbReference>
<dbReference type="PROSITE" id="PS00678">
    <property type="entry name" value="WD_REPEATS_1"/>
    <property type="match status" value="5"/>
</dbReference>
<name>A0A450WEU8_9GAMM</name>
<feature type="repeat" description="WD" evidence="3">
    <location>
        <begin position="595"/>
        <end position="636"/>
    </location>
</feature>
<evidence type="ECO:0000256" key="3">
    <source>
        <dbReference type="PROSITE-ProRule" id="PRU00221"/>
    </source>
</evidence>
<dbReference type="SUPFAM" id="SSF52129">
    <property type="entry name" value="Caspase-like"/>
    <property type="match status" value="1"/>
</dbReference>
<evidence type="ECO:0000313" key="6">
    <source>
        <dbReference type="EMBL" id="VFJ58405.1"/>
    </source>
</evidence>
<dbReference type="EMBL" id="CAADFL010000377">
    <property type="protein sequence ID" value="VFK15563.1"/>
    <property type="molecule type" value="Genomic_DNA"/>
</dbReference>
<dbReference type="InterPro" id="IPR036322">
    <property type="entry name" value="WD40_repeat_dom_sf"/>
</dbReference>
<dbReference type="PROSITE" id="PS50294">
    <property type="entry name" value="WD_REPEATS_REGION"/>
    <property type="match status" value="6"/>
</dbReference>
<protein>
    <submittedName>
        <fullName evidence="8">WD domain-containing protein, G-beta repeat-containing protein</fullName>
    </submittedName>
</protein>
<feature type="domain" description="Caspase family p20" evidence="5">
    <location>
        <begin position="47"/>
        <end position="183"/>
    </location>
</feature>
<keyword evidence="2" id="KW-0677">Repeat</keyword>
<dbReference type="EMBL" id="CAADFA010000223">
    <property type="protein sequence ID" value="VFJ58405.1"/>
    <property type="molecule type" value="Genomic_DNA"/>
</dbReference>
<dbReference type="AlphaFoldDB" id="A0A450WEU8"/>
<dbReference type="PRINTS" id="PR00320">
    <property type="entry name" value="GPROTEINBRPT"/>
</dbReference>
<feature type="repeat" description="WD" evidence="3">
    <location>
        <begin position="725"/>
        <end position="759"/>
    </location>
</feature>
<gene>
    <name evidence="7" type="ORF">BECKFM1743A_GA0114220_103853</name>
    <name evidence="8" type="ORF">BECKFM1743B_GA0114221_103773</name>
    <name evidence="6" type="ORF">BECKFM1743C_GA0114222_102233</name>
</gene>
<organism evidence="8">
    <name type="scientific">Candidatus Kentrum sp. FM</name>
    <dbReference type="NCBI Taxonomy" id="2126340"/>
    <lineage>
        <taxon>Bacteria</taxon>
        <taxon>Pseudomonadati</taxon>
        <taxon>Pseudomonadota</taxon>
        <taxon>Gammaproteobacteria</taxon>
        <taxon>Candidatus Kentrum</taxon>
    </lineage>
</organism>
<feature type="repeat" description="WD" evidence="3">
    <location>
        <begin position="679"/>
        <end position="720"/>
    </location>
</feature>
<feature type="compositionally biased region" description="Low complexity" evidence="4">
    <location>
        <begin position="356"/>
        <end position="367"/>
    </location>
</feature>
<dbReference type="PROSITE" id="PS50082">
    <property type="entry name" value="WD_REPEATS_2"/>
    <property type="match status" value="7"/>
</dbReference>
<dbReference type="Pfam" id="PF00656">
    <property type="entry name" value="Peptidase_C14"/>
    <property type="match status" value="1"/>
</dbReference>
<dbReference type="EMBL" id="CAADEZ010000385">
    <property type="protein sequence ID" value="VFJ65583.1"/>
    <property type="molecule type" value="Genomic_DNA"/>
</dbReference>
<dbReference type="GO" id="GO:0006508">
    <property type="term" value="P:proteolysis"/>
    <property type="evidence" value="ECO:0007669"/>
    <property type="project" value="InterPro"/>
</dbReference>
<dbReference type="InterPro" id="IPR015943">
    <property type="entry name" value="WD40/YVTN_repeat-like_dom_sf"/>
</dbReference>
<keyword evidence="1 3" id="KW-0853">WD repeat</keyword>
<dbReference type="PROSITE" id="PS50208">
    <property type="entry name" value="CASPASE_P20"/>
    <property type="match status" value="1"/>
</dbReference>
<evidence type="ECO:0000313" key="7">
    <source>
        <dbReference type="EMBL" id="VFJ65583.1"/>
    </source>
</evidence>
<dbReference type="InterPro" id="IPR013229">
    <property type="entry name" value="PEGA"/>
</dbReference>
<feature type="repeat" description="WD" evidence="3">
    <location>
        <begin position="479"/>
        <end position="510"/>
    </location>
</feature>